<evidence type="ECO:0000313" key="3">
    <source>
        <dbReference type="EMBL" id="MFC4064474.1"/>
    </source>
</evidence>
<feature type="transmembrane region" description="Helical" evidence="2">
    <location>
        <begin position="374"/>
        <end position="395"/>
    </location>
</feature>
<feature type="compositionally biased region" description="Basic and acidic residues" evidence="1">
    <location>
        <begin position="15"/>
        <end position="25"/>
    </location>
</feature>
<evidence type="ECO:0000256" key="1">
    <source>
        <dbReference type="SAM" id="MobiDB-lite"/>
    </source>
</evidence>
<organism evidence="3 4">
    <name type="scientific">Actinoplanes subglobosus</name>
    <dbReference type="NCBI Taxonomy" id="1547892"/>
    <lineage>
        <taxon>Bacteria</taxon>
        <taxon>Bacillati</taxon>
        <taxon>Actinomycetota</taxon>
        <taxon>Actinomycetes</taxon>
        <taxon>Micromonosporales</taxon>
        <taxon>Micromonosporaceae</taxon>
        <taxon>Actinoplanes</taxon>
    </lineage>
</organism>
<keyword evidence="2" id="KW-0472">Membrane</keyword>
<proteinExistence type="predicted"/>
<reference evidence="4" key="1">
    <citation type="journal article" date="2019" name="Int. J. Syst. Evol. Microbiol.">
        <title>The Global Catalogue of Microorganisms (GCM) 10K type strain sequencing project: providing services to taxonomists for standard genome sequencing and annotation.</title>
        <authorList>
            <consortium name="The Broad Institute Genomics Platform"/>
            <consortium name="The Broad Institute Genome Sequencing Center for Infectious Disease"/>
            <person name="Wu L."/>
            <person name="Ma J."/>
        </authorList>
    </citation>
    <scope>NUCLEOTIDE SEQUENCE [LARGE SCALE GENOMIC DNA]</scope>
    <source>
        <strain evidence="4">TBRC 5832</strain>
    </source>
</reference>
<keyword evidence="2" id="KW-0812">Transmembrane</keyword>
<feature type="transmembrane region" description="Helical" evidence="2">
    <location>
        <begin position="164"/>
        <end position="184"/>
    </location>
</feature>
<feature type="transmembrane region" description="Helical" evidence="2">
    <location>
        <begin position="110"/>
        <end position="130"/>
    </location>
</feature>
<name>A0ABV8IKJ5_9ACTN</name>
<feature type="region of interest" description="Disordered" evidence="1">
    <location>
        <begin position="1"/>
        <end position="97"/>
    </location>
</feature>
<feature type="transmembrane region" description="Helical" evidence="2">
    <location>
        <begin position="341"/>
        <end position="367"/>
    </location>
</feature>
<gene>
    <name evidence="3" type="ORF">ACFO0C_06005</name>
</gene>
<accession>A0ABV8IKJ5</accession>
<feature type="transmembrane region" description="Helical" evidence="2">
    <location>
        <begin position="255"/>
        <end position="281"/>
    </location>
</feature>
<comment type="caution">
    <text evidence="3">The sequence shown here is derived from an EMBL/GenBank/DDBJ whole genome shotgun (WGS) entry which is preliminary data.</text>
</comment>
<feature type="transmembrane region" description="Helical" evidence="2">
    <location>
        <begin position="525"/>
        <end position="545"/>
    </location>
</feature>
<sequence>MAVEGEYLRLAEAAAPERKPDRPVAHSEPVAPAEDPEPPAPAAPAARVEPAEDPEPPAPAAPAARVEPAEEPAPAEEPVPAEDPAPAENPVADDQGSGHRPDLLLWAHRALTLVAVMSLVVNTRVFWTTYALTRPGLALTLTGAYLTMLVAAILALCASRQRTLAVLDVGVLVTAIAIKGVAAWNGISGVKEMTVDEGMLMDRASRALAEGINPYTSAWDDILPSLPTQLMDGRGVFDFGYPALGVEMGAGMQTLFPSIVGIAAVAWLALLATVLILFFAAPRPLRPLATVGVLGLGTLTGYADNAYPSLIALPFLCLALWRWPSIGRGGRLGWSGLGSAVALGLACAIHQLGWFLAMFLVVGLVVLRLGELPLVRVFWLLMRYGCTALGVFFLANLRLLLRSPEHWLTGVFEPMTQHAVPHGQGLMGITSYVIGGSGALDLYGHATKALLVALLVTFALHLRRLGPAIAVLPWLIFMVSTRSQDGYWVLTMPLWIVALATTSRADFAGAFRIGPSWPRPLVRTLATAGTVVLFLPAAALVTIAATTPQPLTMRVASTVVPGQRLTELVIDVTNESGRALVPSFTMASGVTIGDFWVIRTGPLSLPAHTSATYTLVPPVKRTADPVTPTIWVDSIRPAGPEPETFWRAPDDGPVFLRAVSDGPQTLSSVLVIPDWPDDHELDPA</sequence>
<feature type="transmembrane region" description="Helical" evidence="2">
    <location>
        <begin position="487"/>
        <end position="505"/>
    </location>
</feature>
<dbReference type="RefSeq" id="WP_378065495.1">
    <property type="nucleotide sequence ID" value="NZ_JBHSBL010000005.1"/>
</dbReference>
<dbReference type="EMBL" id="JBHSBL010000005">
    <property type="protein sequence ID" value="MFC4064474.1"/>
    <property type="molecule type" value="Genomic_DNA"/>
</dbReference>
<evidence type="ECO:0000313" key="4">
    <source>
        <dbReference type="Proteomes" id="UP001595867"/>
    </source>
</evidence>
<feature type="compositionally biased region" description="Low complexity" evidence="1">
    <location>
        <begin position="84"/>
        <end position="94"/>
    </location>
</feature>
<keyword evidence="2" id="KW-1133">Transmembrane helix</keyword>
<evidence type="ECO:0000256" key="2">
    <source>
        <dbReference type="SAM" id="Phobius"/>
    </source>
</evidence>
<dbReference type="Proteomes" id="UP001595867">
    <property type="component" value="Unassembled WGS sequence"/>
</dbReference>
<feature type="transmembrane region" description="Helical" evidence="2">
    <location>
        <begin position="136"/>
        <end position="157"/>
    </location>
</feature>
<protein>
    <recommendedName>
        <fullName evidence="5">Integral membrane protein</fullName>
    </recommendedName>
</protein>
<evidence type="ECO:0008006" key="5">
    <source>
        <dbReference type="Google" id="ProtNLM"/>
    </source>
</evidence>
<keyword evidence="4" id="KW-1185">Reference proteome</keyword>